<dbReference type="PANTHER" id="PTHR18884">
    <property type="entry name" value="SEPTIN"/>
    <property type="match status" value="1"/>
</dbReference>
<feature type="compositionally biased region" description="Basic and acidic residues" evidence="6">
    <location>
        <begin position="1"/>
        <end position="12"/>
    </location>
</feature>
<dbReference type="InterPro" id="IPR027417">
    <property type="entry name" value="P-loop_NTPase"/>
</dbReference>
<dbReference type="InParanoid" id="I2GWW4"/>
<feature type="coiled-coil region" evidence="5">
    <location>
        <begin position="481"/>
        <end position="515"/>
    </location>
</feature>
<keyword evidence="2 4" id="KW-0547">Nucleotide-binding</keyword>
<comment type="similarity">
    <text evidence="4">Belongs to the TRAFAC class TrmE-Era-EngA-EngB-Septin-like GTPase superfamily. Septin GTPase family.</text>
</comment>
<dbReference type="HOGENOM" id="CLU_017718_8_0_1"/>
<evidence type="ECO:0000256" key="4">
    <source>
        <dbReference type="RuleBase" id="RU004560"/>
    </source>
</evidence>
<evidence type="ECO:0000256" key="6">
    <source>
        <dbReference type="SAM" id="MobiDB-lite"/>
    </source>
</evidence>
<sequence length="520" mass="60029">MTESSLKLKAEGEPGSYEAPGPCDTSTFVSSKVSHRETLSTENTEVELEDMLDINSKKTEDINLKLLFDLPPLNDWKTKKNVKETKTIDENYSIGIDMIPHQRELLTQNRGINFTMMVAGQVGIGKTTFVNTLFNSTVLEHNSANKNKAQSHTRTKSIMSYKTQLIFDKTVLNLNIIDTPGFGSKIDNSFSWVTLVDYIEDQTRRLVFQDEQPDRSLRQDNKIHCCLYFLEPTNKGVASLDIITMKALAPKVNLIPVIGKADCLDENELENYKETVKSILKRYNIQPCQFLNKNDKSFSELFDSIPFSVICSETMVRNNENVLVRARKYKWGTIEIENSKHSDFTKLRELLIGKHLVDFVTSAEIYFEKCRTELLTIRLQGASEALTLEDQDSILQQQEIDILKTLNYDNYDSNGLKNYACYQIFNKKYVQDVLIQQKQEFQFTKEEMRKKLSLVFELKNEKFKNWENSLEKKQSAFKKMVESEKRILYDLNNECEALQMQISSVQNNNNSSKEAIKQKV</sequence>
<evidence type="ECO:0000259" key="7">
    <source>
        <dbReference type="PROSITE" id="PS51719"/>
    </source>
</evidence>
<evidence type="ECO:0000313" key="8">
    <source>
        <dbReference type="EMBL" id="CCH58616.1"/>
    </source>
</evidence>
<dbReference type="RefSeq" id="XP_004178135.1">
    <property type="nucleotide sequence ID" value="XM_004178087.1"/>
</dbReference>
<dbReference type="GO" id="GO:0031105">
    <property type="term" value="C:septin complex"/>
    <property type="evidence" value="ECO:0007669"/>
    <property type="project" value="EnsemblFungi"/>
</dbReference>
<dbReference type="Pfam" id="PF00735">
    <property type="entry name" value="Septin"/>
    <property type="match status" value="1"/>
</dbReference>
<keyword evidence="3 4" id="KW-0342">GTP-binding</keyword>
<dbReference type="GO" id="GO:0005628">
    <property type="term" value="C:prospore membrane"/>
    <property type="evidence" value="ECO:0007669"/>
    <property type="project" value="EnsemblFungi"/>
</dbReference>
<dbReference type="SUPFAM" id="SSF52540">
    <property type="entry name" value="P-loop containing nucleoside triphosphate hydrolases"/>
    <property type="match status" value="1"/>
</dbReference>
<dbReference type="KEGG" id="tbl:TBLA_0A08270"/>
<dbReference type="CDD" id="cd01850">
    <property type="entry name" value="CDC_Septin"/>
    <property type="match status" value="1"/>
</dbReference>
<evidence type="ECO:0000313" key="9">
    <source>
        <dbReference type="Proteomes" id="UP000002866"/>
    </source>
</evidence>
<dbReference type="Proteomes" id="UP000002866">
    <property type="component" value="Chromosome 1"/>
</dbReference>
<dbReference type="GO" id="GO:0030437">
    <property type="term" value="P:ascospore formation"/>
    <property type="evidence" value="ECO:0007669"/>
    <property type="project" value="EnsemblFungi"/>
</dbReference>
<dbReference type="OrthoDB" id="416553at2759"/>
<reference evidence="8 9" key="1">
    <citation type="journal article" date="2011" name="Proc. Natl. Acad. Sci. U.S.A.">
        <title>Evolutionary erosion of yeast sex chromosomes by mating-type switching accidents.</title>
        <authorList>
            <person name="Gordon J.L."/>
            <person name="Armisen D."/>
            <person name="Proux-Wera E."/>
            <person name="Oheigeartaigh S.S."/>
            <person name="Byrne K.P."/>
            <person name="Wolfe K.H."/>
        </authorList>
    </citation>
    <scope>NUCLEOTIDE SEQUENCE [LARGE SCALE GENOMIC DNA]</scope>
    <source>
        <strain evidence="9">ATCC 34711 / CBS 6284 / DSM 70876 / NBRC 10599 / NRRL Y-10934 / UCD 77-7</strain>
    </source>
</reference>
<accession>I2GWW4</accession>
<proteinExistence type="inferred from homology"/>
<dbReference type="Gene3D" id="3.40.50.300">
    <property type="entry name" value="P-loop containing nucleotide triphosphate hydrolases"/>
    <property type="match status" value="1"/>
</dbReference>
<feature type="region of interest" description="Disordered" evidence="6">
    <location>
        <begin position="1"/>
        <end position="24"/>
    </location>
</feature>
<dbReference type="EMBL" id="HE806316">
    <property type="protein sequence ID" value="CCH58616.1"/>
    <property type="molecule type" value="Genomic_DNA"/>
</dbReference>
<dbReference type="GO" id="GO:0005525">
    <property type="term" value="F:GTP binding"/>
    <property type="evidence" value="ECO:0007669"/>
    <property type="project" value="UniProtKB-KW"/>
</dbReference>
<dbReference type="PIRSF" id="PIRSF006698">
    <property type="entry name" value="Septin"/>
    <property type="match status" value="1"/>
</dbReference>
<keyword evidence="5" id="KW-0175">Coiled coil</keyword>
<name>I2GWW4_HENB6</name>
<protein>
    <recommendedName>
        <fullName evidence="7">Septin-type G domain-containing protein</fullName>
    </recommendedName>
</protein>
<feature type="domain" description="Septin-type G" evidence="7">
    <location>
        <begin position="110"/>
        <end position="377"/>
    </location>
</feature>
<dbReference type="PROSITE" id="PS51719">
    <property type="entry name" value="G_SEPTIN"/>
    <property type="match status" value="1"/>
</dbReference>
<dbReference type="eggNOG" id="KOG2655">
    <property type="taxonomic scope" value="Eukaryota"/>
</dbReference>
<evidence type="ECO:0000256" key="1">
    <source>
        <dbReference type="ARBA" id="ARBA00004266"/>
    </source>
</evidence>
<evidence type="ECO:0000256" key="5">
    <source>
        <dbReference type="SAM" id="Coils"/>
    </source>
</evidence>
<organism evidence="8 9">
    <name type="scientific">Henningerozyma blattae (strain ATCC 34711 / CBS 6284 / DSM 70876 / NBRC 10599 / NRRL Y-10934 / UCD 77-7)</name>
    <name type="common">Yeast</name>
    <name type="synonym">Tetrapisispora blattae</name>
    <dbReference type="NCBI Taxonomy" id="1071380"/>
    <lineage>
        <taxon>Eukaryota</taxon>
        <taxon>Fungi</taxon>
        <taxon>Dikarya</taxon>
        <taxon>Ascomycota</taxon>
        <taxon>Saccharomycotina</taxon>
        <taxon>Saccharomycetes</taxon>
        <taxon>Saccharomycetales</taxon>
        <taxon>Saccharomycetaceae</taxon>
        <taxon>Henningerozyma</taxon>
    </lineage>
</organism>
<dbReference type="GO" id="GO:0005619">
    <property type="term" value="C:ascospore wall"/>
    <property type="evidence" value="ECO:0007669"/>
    <property type="project" value="EnsemblFungi"/>
</dbReference>
<dbReference type="GO" id="GO:0005935">
    <property type="term" value="C:cellular bud neck"/>
    <property type="evidence" value="ECO:0007669"/>
    <property type="project" value="UniProtKB-SubCell"/>
</dbReference>
<dbReference type="FunCoup" id="I2GWW4">
    <property type="interactions" value="211"/>
</dbReference>
<dbReference type="STRING" id="1071380.I2GWW4"/>
<gene>
    <name evidence="8" type="primary">TBLA0A08270</name>
    <name evidence="8" type="ORF">TBLA_0A08270</name>
</gene>
<dbReference type="InterPro" id="IPR030379">
    <property type="entry name" value="G_SEPTIN_dom"/>
</dbReference>
<evidence type="ECO:0000256" key="3">
    <source>
        <dbReference type="ARBA" id="ARBA00023134"/>
    </source>
</evidence>
<dbReference type="GeneID" id="14493432"/>
<evidence type="ECO:0000256" key="2">
    <source>
        <dbReference type="ARBA" id="ARBA00022741"/>
    </source>
</evidence>
<dbReference type="InterPro" id="IPR016491">
    <property type="entry name" value="Septin"/>
</dbReference>
<dbReference type="AlphaFoldDB" id="I2GWW4"/>
<keyword evidence="9" id="KW-1185">Reference proteome</keyword>
<comment type="subcellular location">
    <subcellularLocation>
        <location evidence="1">Bud neck</location>
    </subcellularLocation>
</comment>